<feature type="compositionally biased region" description="Acidic residues" evidence="1">
    <location>
        <begin position="72"/>
        <end position="83"/>
    </location>
</feature>
<organism evidence="3 4">
    <name type="scientific">Salinibacterium amurskyense</name>
    <dbReference type="NCBI Taxonomy" id="205941"/>
    <lineage>
        <taxon>Bacteria</taxon>
        <taxon>Bacillati</taxon>
        <taxon>Actinomycetota</taxon>
        <taxon>Actinomycetes</taxon>
        <taxon>Micrococcales</taxon>
        <taxon>Microbacteriaceae</taxon>
        <taxon>Salinibacterium</taxon>
    </lineage>
</organism>
<keyword evidence="2" id="KW-1133">Transmembrane helix</keyword>
<dbReference type="EMBL" id="PGFH01000002">
    <property type="protein sequence ID" value="PJJ78340.1"/>
    <property type="molecule type" value="Genomic_DNA"/>
</dbReference>
<keyword evidence="4" id="KW-1185">Reference proteome</keyword>
<accession>A0A2M9D2D0</accession>
<dbReference type="OrthoDB" id="5120071at2"/>
<evidence type="ECO:0000256" key="2">
    <source>
        <dbReference type="SAM" id="Phobius"/>
    </source>
</evidence>
<gene>
    <name evidence="3" type="ORF">CLV85_1907</name>
</gene>
<evidence type="ECO:0000313" key="4">
    <source>
        <dbReference type="Proteomes" id="UP000231742"/>
    </source>
</evidence>
<comment type="caution">
    <text evidence="3">The sequence shown here is derived from an EMBL/GenBank/DDBJ whole genome shotgun (WGS) entry which is preliminary data.</text>
</comment>
<keyword evidence="2" id="KW-0812">Transmembrane</keyword>
<keyword evidence="2" id="KW-0472">Membrane</keyword>
<feature type="compositionally biased region" description="Polar residues" evidence="1">
    <location>
        <begin position="109"/>
        <end position="118"/>
    </location>
</feature>
<dbReference type="AlphaFoldDB" id="A0A2M9D2D0"/>
<feature type="region of interest" description="Disordered" evidence="1">
    <location>
        <begin position="63"/>
        <end position="118"/>
    </location>
</feature>
<name>A0A2M9D2D0_9MICO</name>
<feature type="transmembrane region" description="Helical" evidence="2">
    <location>
        <begin position="7"/>
        <end position="24"/>
    </location>
</feature>
<feature type="transmembrane region" description="Helical" evidence="2">
    <location>
        <begin position="30"/>
        <end position="48"/>
    </location>
</feature>
<dbReference type="RefSeq" id="WP_100389392.1">
    <property type="nucleotide sequence ID" value="NZ_BMZU01000002.1"/>
</dbReference>
<reference evidence="3 4" key="1">
    <citation type="submission" date="2017-11" db="EMBL/GenBank/DDBJ databases">
        <title>Genomic Encyclopedia of Archaeal and Bacterial Type Strains, Phase II (KMG-II): From Individual Species to Whole Genera.</title>
        <authorList>
            <person name="Goeker M."/>
        </authorList>
    </citation>
    <scope>NUCLEOTIDE SEQUENCE [LARGE SCALE GENOMIC DNA]</scope>
    <source>
        <strain evidence="3 4">DSM 16400</strain>
    </source>
</reference>
<dbReference type="Proteomes" id="UP000231742">
    <property type="component" value="Unassembled WGS sequence"/>
</dbReference>
<evidence type="ECO:0000313" key="3">
    <source>
        <dbReference type="EMBL" id="PJJ78340.1"/>
    </source>
</evidence>
<sequence>MKPWIAYTLLRLGVFAAAFTLLMIADTEPWLAAVIATVLGFAVSYVFFGKLRDAVALDFAARREGPSHDPDRDAEDAEADFDSAAEPVADDNARESSLEGDSQSETDAEQQSSEPRQL</sequence>
<dbReference type="Pfam" id="PF14012">
    <property type="entry name" value="DUF4229"/>
    <property type="match status" value="1"/>
</dbReference>
<evidence type="ECO:0000256" key="1">
    <source>
        <dbReference type="SAM" id="MobiDB-lite"/>
    </source>
</evidence>
<dbReference type="InterPro" id="IPR025323">
    <property type="entry name" value="DUF4229"/>
</dbReference>
<proteinExistence type="predicted"/>
<protein>
    <submittedName>
        <fullName evidence="3">Uncharacterized protein DUF4229</fullName>
    </submittedName>
</protein>